<feature type="region of interest" description="Disordered" evidence="1">
    <location>
        <begin position="352"/>
        <end position="384"/>
    </location>
</feature>
<sequence>MRQQLGRRLGRGAAAWGLVVAMLVGGGALPGASAAAAGPQPTPTPTSPGSGSRPPGSATGTDLSIDKRYRGENVLFHPLMLPIVDLRLEFYRELKKADRDEAFNVYHNGAVELINPLGVPAETRERMLKEHAVASPSNAYWRNSVVQLDSVAPFLPRGLAAKLRGDRVTQLLAVSALNLFEQEDAKSKKIIPREHSEAVLQDHLRAYNIPLSARVLGASERQQCAQCAGLYPPDMPTYYAWRFGLSVEETAEQQRQLAAIAKRTDRSATWRKEERRRTNERFDEVRGLRSDHARQELERNLKDVKKLDAEHPNSTASAALKLFAPPVDPIGKPCPSTAVQMGFAALRAAGPCDKDAGGSSPADGGTAAATGLGQTLAGGPSTAPGGIDFTTMDLRYLADPGDGSGLQYSFEAGRDPVRGDARTSTGLNAATLSSDAFFVWLSLRPGDFWVNLNPDEPDRIVDARLGSTDAGRVLLQADLRMKKTVGTLIHPDTGSGKDLWNRVKGQCLSFRTWIVPAPASVHQDGDKLYILDAPLDVKMDTQYLKSRGVTSGQNCPHQDAATEEHNEQVYRSLVLPELKRAINTAPDYADLRRVYLARVAAEWYRNLSRTRHTTYGALIDRGDARAWPTNTSWKPTDTFNEFVKSYTKGEFKVTRRTSQGNADYVTTYTYGGVDLTKVPLRDAPAATFAAQVERSLRTSDVSGKDDSIWLGAPTPRQAAGLDAADGALSPTAVALRVLPALLVAVGGLLWWRRRRLSAAGSASPLRRAAVSRPRAPSRTRRFR</sequence>
<organism evidence="3 4">
    <name type="scientific">Streptomyces fildesensis</name>
    <dbReference type="NCBI Taxonomy" id="375757"/>
    <lineage>
        <taxon>Bacteria</taxon>
        <taxon>Bacillati</taxon>
        <taxon>Actinomycetota</taxon>
        <taxon>Actinomycetes</taxon>
        <taxon>Kitasatosporales</taxon>
        <taxon>Streptomycetaceae</taxon>
        <taxon>Streptomyces</taxon>
    </lineage>
</organism>
<keyword evidence="2" id="KW-0472">Membrane</keyword>
<dbReference type="Proteomes" id="UP001614394">
    <property type="component" value="Unassembled WGS sequence"/>
</dbReference>
<accession>A0ABW8CBT0</accession>
<dbReference type="RefSeq" id="WP_399652054.1">
    <property type="nucleotide sequence ID" value="NZ_JBITYG010000006.1"/>
</dbReference>
<gene>
    <name evidence="3" type="ORF">ACIGXA_22415</name>
</gene>
<evidence type="ECO:0000256" key="2">
    <source>
        <dbReference type="SAM" id="Phobius"/>
    </source>
</evidence>
<feature type="compositionally biased region" description="Low complexity" evidence="1">
    <location>
        <begin position="47"/>
        <end position="61"/>
    </location>
</feature>
<feature type="region of interest" description="Disordered" evidence="1">
    <location>
        <begin position="32"/>
        <end position="64"/>
    </location>
</feature>
<protein>
    <submittedName>
        <fullName evidence="3">Uncharacterized protein</fullName>
    </submittedName>
</protein>
<comment type="caution">
    <text evidence="3">The sequence shown here is derived from an EMBL/GenBank/DDBJ whole genome shotgun (WGS) entry which is preliminary data.</text>
</comment>
<proteinExistence type="predicted"/>
<evidence type="ECO:0000313" key="3">
    <source>
        <dbReference type="EMBL" id="MFI9103277.1"/>
    </source>
</evidence>
<reference evidence="3 4" key="1">
    <citation type="submission" date="2024-10" db="EMBL/GenBank/DDBJ databases">
        <title>The Natural Products Discovery Center: Release of the First 8490 Sequenced Strains for Exploring Actinobacteria Biosynthetic Diversity.</title>
        <authorList>
            <person name="Kalkreuter E."/>
            <person name="Kautsar S.A."/>
            <person name="Yang D."/>
            <person name="Bader C.D."/>
            <person name="Teijaro C.N."/>
            <person name="Fluegel L."/>
            <person name="Davis C.M."/>
            <person name="Simpson J.R."/>
            <person name="Lauterbach L."/>
            <person name="Steele A.D."/>
            <person name="Gui C."/>
            <person name="Meng S."/>
            <person name="Li G."/>
            <person name="Viehrig K."/>
            <person name="Ye F."/>
            <person name="Su P."/>
            <person name="Kiefer A.F."/>
            <person name="Nichols A."/>
            <person name="Cepeda A.J."/>
            <person name="Yan W."/>
            <person name="Fan B."/>
            <person name="Jiang Y."/>
            <person name="Adhikari A."/>
            <person name="Zheng C.-J."/>
            <person name="Schuster L."/>
            <person name="Cowan T.M."/>
            <person name="Smanski M.J."/>
            <person name="Chevrette M.G."/>
            <person name="De Carvalho L.P.S."/>
            <person name="Shen B."/>
        </authorList>
    </citation>
    <scope>NUCLEOTIDE SEQUENCE [LARGE SCALE GENOMIC DNA]</scope>
    <source>
        <strain evidence="3 4">NPDC053399</strain>
    </source>
</reference>
<evidence type="ECO:0000313" key="4">
    <source>
        <dbReference type="Proteomes" id="UP001614394"/>
    </source>
</evidence>
<feature type="transmembrane region" description="Helical" evidence="2">
    <location>
        <begin position="733"/>
        <end position="751"/>
    </location>
</feature>
<feature type="compositionally biased region" description="Low complexity" evidence="1">
    <location>
        <begin position="762"/>
        <end position="774"/>
    </location>
</feature>
<evidence type="ECO:0000256" key="1">
    <source>
        <dbReference type="SAM" id="MobiDB-lite"/>
    </source>
</evidence>
<feature type="region of interest" description="Disordered" evidence="1">
    <location>
        <begin position="762"/>
        <end position="783"/>
    </location>
</feature>
<keyword evidence="2" id="KW-1133">Transmembrane helix</keyword>
<keyword evidence="4" id="KW-1185">Reference proteome</keyword>
<name>A0ABW8CBT0_9ACTN</name>
<feature type="compositionally biased region" description="Low complexity" evidence="1">
    <location>
        <begin position="357"/>
        <end position="380"/>
    </location>
</feature>
<dbReference type="EMBL" id="JBITYG010000006">
    <property type="protein sequence ID" value="MFI9103277.1"/>
    <property type="molecule type" value="Genomic_DNA"/>
</dbReference>
<keyword evidence="2" id="KW-0812">Transmembrane</keyword>